<reference evidence="2 3" key="1">
    <citation type="submission" date="2013-11" db="EMBL/GenBank/DDBJ databases">
        <title>Genome sequencing of Stegodyphus mimosarum.</title>
        <authorList>
            <person name="Bechsgaard J."/>
        </authorList>
    </citation>
    <scope>NUCLEOTIDE SEQUENCE [LARGE SCALE GENOMIC DNA]</scope>
</reference>
<keyword evidence="1" id="KW-0812">Transmembrane</keyword>
<keyword evidence="1" id="KW-1133">Transmembrane helix</keyword>
<dbReference type="EMBL" id="KK112753">
    <property type="protein sequence ID" value="KFM58442.1"/>
    <property type="molecule type" value="Genomic_DNA"/>
</dbReference>
<proteinExistence type="predicted"/>
<dbReference type="Proteomes" id="UP000054359">
    <property type="component" value="Unassembled WGS sequence"/>
</dbReference>
<gene>
    <name evidence="2" type="ORF">X975_24785</name>
</gene>
<name>A0A087T003_STEMI</name>
<evidence type="ECO:0000313" key="2">
    <source>
        <dbReference type="EMBL" id="KFM58442.1"/>
    </source>
</evidence>
<dbReference type="AlphaFoldDB" id="A0A087T003"/>
<protein>
    <submittedName>
        <fullName evidence="2">Uncharacterized protein</fullName>
    </submittedName>
</protein>
<keyword evidence="3" id="KW-1185">Reference proteome</keyword>
<evidence type="ECO:0000313" key="3">
    <source>
        <dbReference type="Proteomes" id="UP000054359"/>
    </source>
</evidence>
<keyword evidence="1" id="KW-0472">Membrane</keyword>
<feature type="non-terminal residue" evidence="2">
    <location>
        <position position="146"/>
    </location>
</feature>
<sequence length="146" mass="16611">MENNDRLITDSNEVKIYTKLKITLDISLFTLAFWAKIGYSIFTGTSALESFLDPLKKYLYPSISSDTKQTINQSLNIATQVLSYSDATLTIVTIMDMRKKRELFTKEVKIGLKQLKSGQIKIIAFLLNLTIFIFNFVVISLSPWIG</sequence>
<organism evidence="2 3">
    <name type="scientific">Stegodyphus mimosarum</name>
    <name type="common">African social velvet spider</name>
    <dbReference type="NCBI Taxonomy" id="407821"/>
    <lineage>
        <taxon>Eukaryota</taxon>
        <taxon>Metazoa</taxon>
        <taxon>Ecdysozoa</taxon>
        <taxon>Arthropoda</taxon>
        <taxon>Chelicerata</taxon>
        <taxon>Arachnida</taxon>
        <taxon>Araneae</taxon>
        <taxon>Araneomorphae</taxon>
        <taxon>Entelegynae</taxon>
        <taxon>Eresoidea</taxon>
        <taxon>Eresidae</taxon>
        <taxon>Stegodyphus</taxon>
    </lineage>
</organism>
<feature type="transmembrane region" description="Helical" evidence="1">
    <location>
        <begin position="122"/>
        <end position="145"/>
    </location>
</feature>
<evidence type="ECO:0000256" key="1">
    <source>
        <dbReference type="SAM" id="Phobius"/>
    </source>
</evidence>
<accession>A0A087T003</accession>